<gene>
    <name evidence="2" type="ORF">Fcan01_19192</name>
</gene>
<protein>
    <submittedName>
        <fullName evidence="2">Uncharacterized protein</fullName>
    </submittedName>
</protein>
<proteinExistence type="predicted"/>
<feature type="region of interest" description="Disordered" evidence="1">
    <location>
        <begin position="66"/>
        <end position="96"/>
    </location>
</feature>
<dbReference type="EMBL" id="LNIX01000016">
    <property type="protein sequence ID" value="OXA46304.1"/>
    <property type="molecule type" value="Genomic_DNA"/>
</dbReference>
<accession>A0A226DN78</accession>
<dbReference type="Proteomes" id="UP000198287">
    <property type="component" value="Unassembled WGS sequence"/>
</dbReference>
<comment type="caution">
    <text evidence="2">The sequence shown here is derived from an EMBL/GenBank/DDBJ whole genome shotgun (WGS) entry which is preliminary data.</text>
</comment>
<dbReference type="AlphaFoldDB" id="A0A226DN78"/>
<feature type="compositionally biased region" description="Basic and acidic residues" evidence="1">
    <location>
        <begin position="1"/>
        <end position="17"/>
    </location>
</feature>
<keyword evidence="3" id="KW-1185">Reference proteome</keyword>
<name>A0A226DN78_FOLCA</name>
<evidence type="ECO:0000313" key="2">
    <source>
        <dbReference type="EMBL" id="OXA46304.1"/>
    </source>
</evidence>
<feature type="compositionally biased region" description="Acidic residues" evidence="1">
    <location>
        <begin position="18"/>
        <end position="43"/>
    </location>
</feature>
<evidence type="ECO:0000313" key="3">
    <source>
        <dbReference type="Proteomes" id="UP000198287"/>
    </source>
</evidence>
<sequence>MSRFISKEAEEEGKAGESEGESSEEDGGSDISDLIDDTEELESDLPNNPEHVNAIQECVTHFLKLTENLRNSSSPPPPPEQASQSSMEKDTVAQPITIRKAIRRRIISSDSEENQKEKKMADTMKSFFKPAKPSSQNIEATKPSVPAKKKFIKNTNKHCNAAVHAKEKGPTPSTSSALLLSEESSDESNFSFSNLPVQKMNGFGENHEVDKSTNKPYQVVDLEAVSDTETPSAPPSKRKKTPGLERKINVANKIKILHKKLSPDLAVKQVPQPLAILPSSSSSASAVNAREESGETIDALVERDNFDEFMISEVKKITINGVEYPHPKQTFLEFPLQNWGFVNEVDSTGKFTLNINAAQQFISKFAGGGNDLDGKCSLFSPDLQNSNTGVGLLDDFKNGSSVLNFSSDERETTVIALLDGAGPGVGGINFFIISQLQTFLIKGQQLLINAMINETKRQYIQQVSVLSKKLRLVEDAMLTIENSDESNPRLMRLFLTFQNIKKQHQKLRKQMENNVKSLQQFSIQNIIQQ</sequence>
<feature type="region of interest" description="Disordered" evidence="1">
    <location>
        <begin position="1"/>
        <end position="53"/>
    </location>
</feature>
<reference evidence="2 3" key="1">
    <citation type="submission" date="2015-12" db="EMBL/GenBank/DDBJ databases">
        <title>The genome of Folsomia candida.</title>
        <authorList>
            <person name="Faddeeva A."/>
            <person name="Derks M.F."/>
            <person name="Anvar Y."/>
            <person name="Smit S."/>
            <person name="Van Straalen N."/>
            <person name="Roelofs D."/>
        </authorList>
    </citation>
    <scope>NUCLEOTIDE SEQUENCE [LARGE SCALE GENOMIC DNA]</scope>
    <source>
        <strain evidence="2 3">VU population</strain>
        <tissue evidence="2">Whole body</tissue>
    </source>
</reference>
<feature type="region of interest" description="Disordered" evidence="1">
    <location>
        <begin position="223"/>
        <end position="243"/>
    </location>
</feature>
<evidence type="ECO:0000256" key="1">
    <source>
        <dbReference type="SAM" id="MobiDB-lite"/>
    </source>
</evidence>
<organism evidence="2 3">
    <name type="scientific">Folsomia candida</name>
    <name type="common">Springtail</name>
    <dbReference type="NCBI Taxonomy" id="158441"/>
    <lineage>
        <taxon>Eukaryota</taxon>
        <taxon>Metazoa</taxon>
        <taxon>Ecdysozoa</taxon>
        <taxon>Arthropoda</taxon>
        <taxon>Hexapoda</taxon>
        <taxon>Collembola</taxon>
        <taxon>Entomobryomorpha</taxon>
        <taxon>Isotomoidea</taxon>
        <taxon>Isotomidae</taxon>
        <taxon>Proisotominae</taxon>
        <taxon>Folsomia</taxon>
    </lineage>
</organism>